<protein>
    <submittedName>
        <fullName evidence="1">Uncharacterized protein</fullName>
    </submittedName>
</protein>
<dbReference type="AlphaFoldDB" id="A0A2I0UBU1"/>
<dbReference type="EMBL" id="KZ505900">
    <property type="protein sequence ID" value="PKU43481.1"/>
    <property type="molecule type" value="Genomic_DNA"/>
</dbReference>
<dbReference type="InterPro" id="IPR036397">
    <property type="entry name" value="RNaseH_sf"/>
</dbReference>
<dbReference type="Gene3D" id="3.30.420.10">
    <property type="entry name" value="Ribonuclease H-like superfamily/Ribonuclease H"/>
    <property type="match status" value="1"/>
</dbReference>
<proteinExistence type="predicted"/>
<dbReference type="OrthoDB" id="9212406at2759"/>
<dbReference type="GO" id="GO:0003676">
    <property type="term" value="F:nucleic acid binding"/>
    <property type="evidence" value="ECO:0007669"/>
    <property type="project" value="InterPro"/>
</dbReference>
<keyword evidence="2" id="KW-1185">Reference proteome</keyword>
<gene>
    <name evidence="1" type="ORF">llap_6226</name>
</gene>
<reference evidence="2" key="2">
    <citation type="submission" date="2017-12" db="EMBL/GenBank/DDBJ databases">
        <title>Genome sequence of the Bar-tailed Godwit (Limosa lapponica baueri).</title>
        <authorList>
            <person name="Lima N.C.B."/>
            <person name="Parody-Merino A.M."/>
            <person name="Battley P.F."/>
            <person name="Fidler A.E."/>
            <person name="Prosdocimi F."/>
        </authorList>
    </citation>
    <scope>NUCLEOTIDE SEQUENCE [LARGE SCALE GENOMIC DNA]</scope>
</reference>
<organism evidence="1 2">
    <name type="scientific">Limosa lapponica baueri</name>
    <dbReference type="NCBI Taxonomy" id="1758121"/>
    <lineage>
        <taxon>Eukaryota</taxon>
        <taxon>Metazoa</taxon>
        <taxon>Chordata</taxon>
        <taxon>Craniata</taxon>
        <taxon>Vertebrata</taxon>
        <taxon>Euteleostomi</taxon>
        <taxon>Archelosauria</taxon>
        <taxon>Archosauria</taxon>
        <taxon>Dinosauria</taxon>
        <taxon>Saurischia</taxon>
        <taxon>Theropoda</taxon>
        <taxon>Coelurosauria</taxon>
        <taxon>Aves</taxon>
        <taxon>Neognathae</taxon>
        <taxon>Neoaves</taxon>
        <taxon>Charadriiformes</taxon>
        <taxon>Scolopacidae</taxon>
        <taxon>Limosa</taxon>
    </lineage>
</organism>
<accession>A0A2I0UBU1</accession>
<sequence length="105" mass="11683">MPWQHHVVETGENNATQNLYITVRAIPYQDNTNQDDVEIVVTNIVNPASFLSGTTGESVSHDCLETIEAAYSSRPDLKEEPLKDAEDSWFTDGSSFVRRGIRKAG</sequence>
<evidence type="ECO:0000313" key="1">
    <source>
        <dbReference type="EMBL" id="PKU43481.1"/>
    </source>
</evidence>
<reference evidence="2" key="1">
    <citation type="submission" date="2017-11" db="EMBL/GenBank/DDBJ databases">
        <authorList>
            <person name="Lima N.C."/>
            <person name="Parody-Merino A.M."/>
            <person name="Battley P.F."/>
            <person name="Fidler A.E."/>
            <person name="Prosdocimi F."/>
        </authorList>
    </citation>
    <scope>NUCLEOTIDE SEQUENCE [LARGE SCALE GENOMIC DNA]</scope>
</reference>
<evidence type="ECO:0000313" key="2">
    <source>
        <dbReference type="Proteomes" id="UP000233556"/>
    </source>
</evidence>
<dbReference type="Proteomes" id="UP000233556">
    <property type="component" value="Unassembled WGS sequence"/>
</dbReference>
<name>A0A2I0UBU1_LIMLA</name>